<dbReference type="GO" id="GO:0006313">
    <property type="term" value="P:DNA transposition"/>
    <property type="evidence" value="ECO:0007669"/>
    <property type="project" value="InterPro"/>
</dbReference>
<feature type="non-terminal residue" evidence="2">
    <location>
        <position position="1"/>
    </location>
</feature>
<evidence type="ECO:0000313" key="3">
    <source>
        <dbReference type="Proteomes" id="UP000823405"/>
    </source>
</evidence>
<accession>A0A9P6UVT6</accession>
<proteinExistence type="predicted"/>
<dbReference type="Proteomes" id="UP000823405">
    <property type="component" value="Unassembled WGS sequence"/>
</dbReference>
<name>A0A9P6UVT6_9FUNG</name>
<dbReference type="GO" id="GO:0003677">
    <property type="term" value="F:DNA binding"/>
    <property type="evidence" value="ECO:0007669"/>
    <property type="project" value="InterPro"/>
</dbReference>
<comment type="caution">
    <text evidence="2">The sequence shown here is derived from an EMBL/GenBank/DDBJ whole genome shotgun (WGS) entry which is preliminary data.</text>
</comment>
<keyword evidence="3" id="KW-1185">Reference proteome</keyword>
<dbReference type="EMBL" id="JAAAIN010000048">
    <property type="protein sequence ID" value="KAG0321911.1"/>
    <property type="molecule type" value="Genomic_DNA"/>
</dbReference>
<dbReference type="GO" id="GO:0004803">
    <property type="term" value="F:transposase activity"/>
    <property type="evidence" value="ECO:0007669"/>
    <property type="project" value="InterPro"/>
</dbReference>
<dbReference type="Pfam" id="PF01609">
    <property type="entry name" value="DDE_Tnp_1"/>
    <property type="match status" value="1"/>
</dbReference>
<protein>
    <recommendedName>
        <fullName evidence="1">Transposase IS4-like domain-containing protein</fullName>
    </recommendedName>
</protein>
<dbReference type="InterPro" id="IPR002559">
    <property type="entry name" value="Transposase_11"/>
</dbReference>
<organism evidence="2 3">
    <name type="scientific">Linnemannia gamsii</name>
    <dbReference type="NCBI Taxonomy" id="64522"/>
    <lineage>
        <taxon>Eukaryota</taxon>
        <taxon>Fungi</taxon>
        <taxon>Fungi incertae sedis</taxon>
        <taxon>Mucoromycota</taxon>
        <taxon>Mortierellomycotina</taxon>
        <taxon>Mortierellomycetes</taxon>
        <taxon>Mortierellales</taxon>
        <taxon>Mortierellaceae</taxon>
        <taxon>Linnemannia</taxon>
    </lineage>
</organism>
<evidence type="ECO:0000313" key="2">
    <source>
        <dbReference type="EMBL" id="KAG0321911.1"/>
    </source>
</evidence>
<reference evidence="2" key="1">
    <citation type="journal article" date="2020" name="Fungal Divers.">
        <title>Resolving the Mortierellaceae phylogeny through synthesis of multi-gene phylogenetics and phylogenomics.</title>
        <authorList>
            <person name="Vandepol N."/>
            <person name="Liber J."/>
            <person name="Desiro A."/>
            <person name="Na H."/>
            <person name="Kennedy M."/>
            <person name="Barry K."/>
            <person name="Grigoriev I.V."/>
            <person name="Miller A.N."/>
            <person name="O'Donnell K."/>
            <person name="Stajich J.E."/>
            <person name="Bonito G."/>
        </authorList>
    </citation>
    <scope>NUCLEOTIDE SEQUENCE</scope>
    <source>
        <strain evidence="2">NVP60</strain>
    </source>
</reference>
<sequence length="148" mass="16613">GYKTSWNGYKLHIDSADCGVPISALLTSASVHDSQTAVPLALMTATRVTNCYDLMDAAYCSDEIRCHSRSLGHVPLIDHNARRAEKKFFAPHEAQRYKERTQAERTNARLKDEFGGRNIWVRGHAKVMAHLMFGLLVLAADQLMRLLT</sequence>
<dbReference type="OrthoDB" id="10195493at2759"/>
<feature type="domain" description="Transposase IS4-like" evidence="1">
    <location>
        <begin position="4"/>
        <end position="138"/>
    </location>
</feature>
<gene>
    <name evidence="2" type="ORF">BGZ97_009770</name>
</gene>
<dbReference type="AlphaFoldDB" id="A0A9P6UVT6"/>
<evidence type="ECO:0000259" key="1">
    <source>
        <dbReference type="Pfam" id="PF01609"/>
    </source>
</evidence>